<dbReference type="SUPFAM" id="SSF51161">
    <property type="entry name" value="Trimeric LpxA-like enzymes"/>
    <property type="match status" value="1"/>
</dbReference>
<feature type="compositionally biased region" description="Acidic residues" evidence="1">
    <location>
        <begin position="311"/>
        <end position="322"/>
    </location>
</feature>
<evidence type="ECO:0000256" key="1">
    <source>
        <dbReference type="SAM" id="MobiDB-lite"/>
    </source>
</evidence>
<dbReference type="AlphaFoldDB" id="K0SSM0"/>
<dbReference type="PANTHER" id="PTHR13061">
    <property type="entry name" value="DYNACTIN SUBUNIT P25"/>
    <property type="match status" value="1"/>
</dbReference>
<dbReference type="Proteomes" id="UP000266841">
    <property type="component" value="Unassembled WGS sequence"/>
</dbReference>
<name>K0SSM0_THAOC</name>
<dbReference type="Gene3D" id="2.160.10.10">
    <property type="entry name" value="Hexapeptide repeat proteins"/>
    <property type="match status" value="1"/>
</dbReference>
<reference evidence="2 3" key="1">
    <citation type="journal article" date="2012" name="Genome Biol.">
        <title>Genome and low-iron response of an oceanic diatom adapted to chronic iron limitation.</title>
        <authorList>
            <person name="Lommer M."/>
            <person name="Specht M."/>
            <person name="Roy A.S."/>
            <person name="Kraemer L."/>
            <person name="Andreson R."/>
            <person name="Gutowska M.A."/>
            <person name="Wolf J."/>
            <person name="Bergner S.V."/>
            <person name="Schilhabel M.B."/>
            <person name="Klostermeier U.C."/>
            <person name="Beiko R.G."/>
            <person name="Rosenstiel P."/>
            <person name="Hippler M."/>
            <person name="Laroche J."/>
        </authorList>
    </citation>
    <scope>NUCLEOTIDE SEQUENCE [LARGE SCALE GENOMIC DNA]</scope>
    <source>
        <strain evidence="2 3">CCMP1005</strain>
    </source>
</reference>
<dbReference type="OMA" id="CANANNE"/>
<gene>
    <name evidence="2" type="ORF">THAOC_09440</name>
</gene>
<dbReference type="eggNOG" id="ENOG502S25M">
    <property type="taxonomic scope" value="Eukaryota"/>
</dbReference>
<dbReference type="InterPro" id="IPR011004">
    <property type="entry name" value="Trimer_LpxA-like_sf"/>
</dbReference>
<protein>
    <submittedName>
        <fullName evidence="2">Uncharacterized protein</fullName>
    </submittedName>
</protein>
<dbReference type="PANTHER" id="PTHR13061:SF29">
    <property type="entry name" value="GAMMA CARBONIC ANHYDRASE-LIKE 1, MITOCHONDRIAL-RELATED"/>
    <property type="match status" value="1"/>
</dbReference>
<evidence type="ECO:0000313" key="3">
    <source>
        <dbReference type="Proteomes" id="UP000266841"/>
    </source>
</evidence>
<accession>K0SSM0</accession>
<comment type="caution">
    <text evidence="2">The sequence shown here is derived from an EMBL/GenBank/DDBJ whole genome shotgun (WGS) entry which is preliminary data.</text>
</comment>
<dbReference type="CDD" id="cd04645">
    <property type="entry name" value="LbH_gamma_CA_like"/>
    <property type="match status" value="1"/>
</dbReference>
<feature type="region of interest" description="Disordered" evidence="1">
    <location>
        <begin position="311"/>
        <end position="337"/>
    </location>
</feature>
<sequence length="337" mass="36041">MPAPSILSVLRHVLSRALRETGQALDRVGVRGVIHANQGRRMGPDDPYWFNDHLSRHRGRIALLRRGQPVVPGLPAGNGSIEQIGGGRSNESVAFLAPCATLIGNVHLSANSSVFYKAILKADVAAHGINTICTKEDEEKWKSLEVGSYERKKDAGMFDTASGVGHPTVGGANGGGIYVGRSSNIQDGAMVTSYEGHTEIGDYVTVGHNAHIHSAKVGNEALIGMGAVLNPGSVIESQSFVAAGAVVSRGTVVKSGEIWGGFPARKLRDMTEDEKRKLRIQAERYVDVGRSQEYSMDLGGNIPDSFIENELLPDEENTPNDELEPHAMLGVASKSNQ</sequence>
<organism evidence="2 3">
    <name type="scientific">Thalassiosira oceanica</name>
    <name type="common">Marine diatom</name>
    <dbReference type="NCBI Taxonomy" id="159749"/>
    <lineage>
        <taxon>Eukaryota</taxon>
        <taxon>Sar</taxon>
        <taxon>Stramenopiles</taxon>
        <taxon>Ochrophyta</taxon>
        <taxon>Bacillariophyta</taxon>
        <taxon>Coscinodiscophyceae</taxon>
        <taxon>Thalassiosirophycidae</taxon>
        <taxon>Thalassiosirales</taxon>
        <taxon>Thalassiosiraceae</taxon>
        <taxon>Thalassiosira</taxon>
    </lineage>
</organism>
<dbReference type="EMBL" id="AGNL01010238">
    <property type="protein sequence ID" value="EJK69313.1"/>
    <property type="molecule type" value="Genomic_DNA"/>
</dbReference>
<dbReference type="OrthoDB" id="25818at2759"/>
<dbReference type="InterPro" id="IPR050484">
    <property type="entry name" value="Transf_Hexapept/Carb_Anhydrase"/>
</dbReference>
<dbReference type="InterPro" id="IPR047324">
    <property type="entry name" value="LbH_gamma_CA-like"/>
</dbReference>
<proteinExistence type="predicted"/>
<evidence type="ECO:0000313" key="2">
    <source>
        <dbReference type="EMBL" id="EJK69313.1"/>
    </source>
</evidence>
<keyword evidence="3" id="KW-1185">Reference proteome</keyword>